<evidence type="ECO:0000313" key="5">
    <source>
        <dbReference type="Proteomes" id="UP000050265"/>
    </source>
</evidence>
<dbReference type="PROSITE" id="PS51898">
    <property type="entry name" value="TYR_RECOMBINASE"/>
    <property type="match status" value="1"/>
</dbReference>
<keyword evidence="1" id="KW-0233">DNA recombination</keyword>
<dbReference type="Pfam" id="PF20172">
    <property type="entry name" value="DUF6538"/>
    <property type="match status" value="1"/>
</dbReference>
<dbReference type="AlphaFoldDB" id="A0A0P9S8P6"/>
<evidence type="ECO:0000256" key="1">
    <source>
        <dbReference type="ARBA" id="ARBA00023172"/>
    </source>
</evidence>
<comment type="caution">
    <text evidence="4">The sequence shown here is derived from an EMBL/GenBank/DDBJ whole genome shotgun (WGS) entry which is preliminary data.</text>
</comment>
<keyword evidence="2" id="KW-0175">Coiled coil</keyword>
<dbReference type="InterPro" id="IPR011010">
    <property type="entry name" value="DNA_brk_join_enz"/>
</dbReference>
<dbReference type="EMBL" id="LJQP01000510">
    <property type="protein sequence ID" value="KPX53152.1"/>
    <property type="molecule type" value="Genomic_DNA"/>
</dbReference>
<dbReference type="GO" id="GO:0015074">
    <property type="term" value="P:DNA integration"/>
    <property type="evidence" value="ECO:0007669"/>
    <property type="project" value="InterPro"/>
</dbReference>
<dbReference type="SUPFAM" id="SSF56349">
    <property type="entry name" value="DNA breaking-rejoining enzymes"/>
    <property type="match status" value="1"/>
</dbReference>
<feature type="coiled-coil region" evidence="2">
    <location>
        <begin position="65"/>
        <end position="92"/>
    </location>
</feature>
<accession>A0A0P9S8P6</accession>
<name>A0A0P9S8P6_PSEAV</name>
<organism evidence="4 5">
    <name type="scientific">Pseudomonas amygdali pv. lachrymans</name>
    <name type="common">Pseudomonas syringae pv. lachrymans</name>
    <dbReference type="NCBI Taxonomy" id="53707"/>
    <lineage>
        <taxon>Bacteria</taxon>
        <taxon>Pseudomonadati</taxon>
        <taxon>Pseudomonadota</taxon>
        <taxon>Gammaproteobacteria</taxon>
        <taxon>Pseudomonadales</taxon>
        <taxon>Pseudomonadaceae</taxon>
        <taxon>Pseudomonas</taxon>
        <taxon>Pseudomonas amygdali</taxon>
    </lineage>
</organism>
<sequence>MADHIFQKKGESTWYVRLDIPKDVQLAFDSRKVLIQSLKTGLRSEAMERRLAWLARWKADITAARDKKLSERDEWKEKVQDLTRRNQSNKEKWLPTLFMPRSKDATTSPHDVLAYTESLAPILQELYDGGMEGPVKAFIATYHEYLEGLSQKLTPGQGADLGAKISDAFTKLHMEITAEYYDLSPDERQDMQELATHPQSYKPKSPITTARVLKLRAFLEKVGKDPKTIDTLVKRVELFSAYVSQQGLPISFDLVSAYLDQLTNTKGVPLTSKTKKQHIWAGNTFWKWAIKYDEDWRKEYKGQPSPFEKHDLPVVKGESVSWAVFTRKDVERLHAAALEKEDKPLADLIVLAAYTGARLEEIGRVHRDTITLKDNVPIAFSILESKTEAGIREVPIHTAIAPLVQSLLDASEDGYLLTGRALGETNKYGNRLDAVGKRFGRLKTAAKFDKSFVLHSIRKTAITEVHRAGADMSVMPALFGHETGMITFDLYSAGPSLEQKAKVIELLSYNFDLT</sequence>
<dbReference type="GO" id="GO:0003677">
    <property type="term" value="F:DNA binding"/>
    <property type="evidence" value="ECO:0007669"/>
    <property type="project" value="InterPro"/>
</dbReference>
<dbReference type="Proteomes" id="UP000050265">
    <property type="component" value="Unassembled WGS sequence"/>
</dbReference>
<dbReference type="GO" id="GO:0006310">
    <property type="term" value="P:DNA recombination"/>
    <property type="evidence" value="ECO:0007669"/>
    <property type="project" value="UniProtKB-KW"/>
</dbReference>
<evidence type="ECO:0000256" key="2">
    <source>
        <dbReference type="SAM" id="Coils"/>
    </source>
</evidence>
<dbReference type="Gene3D" id="1.10.443.10">
    <property type="entry name" value="Intergrase catalytic core"/>
    <property type="match status" value="1"/>
</dbReference>
<protein>
    <submittedName>
        <fullName evidence="4">Phage integrase</fullName>
    </submittedName>
</protein>
<feature type="domain" description="Tyr recombinase" evidence="3">
    <location>
        <begin position="320"/>
        <end position="505"/>
    </location>
</feature>
<gene>
    <name evidence="4" type="ORF">ALO35_03737</name>
</gene>
<evidence type="ECO:0000259" key="3">
    <source>
        <dbReference type="PROSITE" id="PS51898"/>
    </source>
</evidence>
<proteinExistence type="predicted"/>
<dbReference type="InterPro" id="IPR013762">
    <property type="entry name" value="Integrase-like_cat_sf"/>
</dbReference>
<reference evidence="4 5" key="1">
    <citation type="submission" date="2015-09" db="EMBL/GenBank/DDBJ databases">
        <title>Genome announcement of multiple Pseudomonas syringae strains.</title>
        <authorList>
            <person name="Thakur S."/>
            <person name="Wang P.W."/>
            <person name="Gong Y."/>
            <person name="Weir B.S."/>
            <person name="Guttman D.S."/>
        </authorList>
    </citation>
    <scope>NUCLEOTIDE SEQUENCE [LARGE SCALE GENOMIC DNA]</scope>
    <source>
        <strain evidence="4 5">ICMP3507</strain>
    </source>
</reference>
<dbReference type="InterPro" id="IPR046668">
    <property type="entry name" value="DUF6538"/>
</dbReference>
<dbReference type="PATRIC" id="fig|53707.9.peg.5569"/>
<evidence type="ECO:0000313" key="4">
    <source>
        <dbReference type="EMBL" id="KPX53152.1"/>
    </source>
</evidence>
<dbReference type="InterPro" id="IPR002104">
    <property type="entry name" value="Integrase_catalytic"/>
</dbReference>
<dbReference type="Pfam" id="PF00589">
    <property type="entry name" value="Phage_integrase"/>
    <property type="match status" value="1"/>
</dbReference>